<evidence type="ECO:0000313" key="2">
    <source>
        <dbReference type="Proteomes" id="UP001266305"/>
    </source>
</evidence>
<dbReference type="InterPro" id="IPR050757">
    <property type="entry name" value="Collagen_mod_GT25"/>
</dbReference>
<reference evidence="1 2" key="1">
    <citation type="submission" date="2023-05" db="EMBL/GenBank/DDBJ databases">
        <title>B98-5 Cell Line De Novo Hybrid Assembly: An Optical Mapping Approach.</title>
        <authorList>
            <person name="Kananen K."/>
            <person name="Auerbach J.A."/>
            <person name="Kautto E."/>
            <person name="Blachly J.S."/>
        </authorList>
    </citation>
    <scope>NUCLEOTIDE SEQUENCE [LARGE SCALE GENOMIC DNA]</scope>
    <source>
        <strain evidence="1">B95-8</strain>
        <tissue evidence="1">Cell line</tissue>
    </source>
</reference>
<dbReference type="EMBL" id="JASSZA010000002">
    <property type="protein sequence ID" value="KAK2117257.1"/>
    <property type="molecule type" value="Genomic_DNA"/>
</dbReference>
<dbReference type="PANTHER" id="PTHR10730:SF7">
    <property type="entry name" value="MULTIFUNCTIONAL PROCOLLAGEN LYSINE HYDROXYLASE AND GLYCOSYLTRANSFERASE LH3"/>
    <property type="match status" value="1"/>
</dbReference>
<accession>A0ABQ9W6J1</accession>
<protein>
    <submittedName>
        <fullName evidence="1">Multifunctional procollagen lysine hydroxylase and glycosyltransferase LH3</fullName>
    </submittedName>
</protein>
<dbReference type="PANTHER" id="PTHR10730">
    <property type="entry name" value="PROCOLLAGEN-LYSINE,2-OXOGLUTARATE 5-DIOXYGENASE/GLYCOSYLTRANSFERASE 25 FAMILY MEMBER"/>
    <property type="match status" value="1"/>
</dbReference>
<dbReference type="Proteomes" id="UP001266305">
    <property type="component" value="Unassembled WGS sequence"/>
</dbReference>
<name>A0ABQ9W6J1_SAGOE</name>
<sequence length="225" mass="25989">MWNVPYISQAYVIRGETLRMELPQREVFSGSDTDPDMAFCECTPDVASITDSPTPLQGIFLHLSNQHEFGRLLATSRYDTEHLHPDLWQIFDNPVVSENPELRHQARWLPPAQDAEQEGEAPGGWETGGHRSDVAPILPQDWQEQYIHENYSRALEGEGIVEQPCPDVYWFPLLSEQMCDELVEEMEHYGQWSGGRHEVRAWVMRPEGYPEEGVWGLVKEQRNQE</sequence>
<organism evidence="1 2">
    <name type="scientific">Saguinus oedipus</name>
    <name type="common">Cotton-top tamarin</name>
    <name type="synonym">Oedipomidas oedipus</name>
    <dbReference type="NCBI Taxonomy" id="9490"/>
    <lineage>
        <taxon>Eukaryota</taxon>
        <taxon>Metazoa</taxon>
        <taxon>Chordata</taxon>
        <taxon>Craniata</taxon>
        <taxon>Vertebrata</taxon>
        <taxon>Euteleostomi</taxon>
        <taxon>Mammalia</taxon>
        <taxon>Eutheria</taxon>
        <taxon>Euarchontoglires</taxon>
        <taxon>Primates</taxon>
        <taxon>Haplorrhini</taxon>
        <taxon>Platyrrhini</taxon>
        <taxon>Cebidae</taxon>
        <taxon>Callitrichinae</taxon>
        <taxon>Saguinus</taxon>
    </lineage>
</organism>
<proteinExistence type="predicted"/>
<comment type="caution">
    <text evidence="1">The sequence shown here is derived from an EMBL/GenBank/DDBJ whole genome shotgun (WGS) entry which is preliminary data.</text>
</comment>
<gene>
    <name evidence="1" type="primary">PLOD3_1</name>
    <name evidence="1" type="ORF">P7K49_004143</name>
</gene>
<evidence type="ECO:0000313" key="1">
    <source>
        <dbReference type="EMBL" id="KAK2117257.1"/>
    </source>
</evidence>
<feature type="non-terminal residue" evidence="1">
    <location>
        <position position="225"/>
    </location>
</feature>
<keyword evidence="2" id="KW-1185">Reference proteome</keyword>